<evidence type="ECO:0000313" key="2">
    <source>
        <dbReference type="EMBL" id="PGH17581.1"/>
    </source>
</evidence>
<name>A0A2B7Y947_POLH7</name>
<dbReference type="OrthoDB" id="5562676at2759"/>
<dbReference type="AlphaFoldDB" id="A0A2B7Y947"/>
<proteinExistence type="predicted"/>
<dbReference type="Proteomes" id="UP000224634">
    <property type="component" value="Unassembled WGS sequence"/>
</dbReference>
<evidence type="ECO:0000256" key="1">
    <source>
        <dbReference type="SAM" id="Phobius"/>
    </source>
</evidence>
<reference evidence="2 3" key="1">
    <citation type="submission" date="2017-10" db="EMBL/GenBank/DDBJ databases">
        <title>Comparative genomics in systemic dimorphic fungi from Ajellomycetaceae.</title>
        <authorList>
            <person name="Munoz J.F."/>
            <person name="Mcewen J.G."/>
            <person name="Clay O.K."/>
            <person name="Cuomo C.A."/>
        </authorList>
    </citation>
    <scope>NUCLEOTIDE SEQUENCE [LARGE SCALE GENOMIC DNA]</scope>
    <source>
        <strain evidence="2 3">UAMH7299</strain>
    </source>
</reference>
<comment type="caution">
    <text evidence="2">The sequence shown here is derived from an EMBL/GenBank/DDBJ whole genome shotgun (WGS) entry which is preliminary data.</text>
</comment>
<dbReference type="GO" id="GO:0006813">
    <property type="term" value="P:potassium ion transport"/>
    <property type="evidence" value="ECO:0007669"/>
    <property type="project" value="TreeGrafter"/>
</dbReference>
<evidence type="ECO:0000313" key="3">
    <source>
        <dbReference type="Proteomes" id="UP000224634"/>
    </source>
</evidence>
<accession>A0A2B7Y947</accession>
<protein>
    <recommendedName>
        <fullName evidence="4">Mitochondrial K+-H+ exchange-related-domain-containing protein</fullName>
    </recommendedName>
</protein>
<gene>
    <name evidence="2" type="ORF">AJ80_04759</name>
</gene>
<dbReference type="PANTHER" id="PTHR28062">
    <property type="entry name" value="K+-H+ EXCHANGE-LIKE PROTEIN"/>
    <property type="match status" value="1"/>
</dbReference>
<feature type="transmembrane region" description="Helical" evidence="1">
    <location>
        <begin position="129"/>
        <end position="157"/>
    </location>
</feature>
<dbReference type="GO" id="GO:1902600">
    <property type="term" value="P:proton transmembrane transport"/>
    <property type="evidence" value="ECO:0007669"/>
    <property type="project" value="TreeGrafter"/>
</dbReference>
<dbReference type="PANTHER" id="PTHR28062:SF1">
    <property type="entry name" value="TRANSMEMBRANE PROTEIN"/>
    <property type="match status" value="1"/>
</dbReference>
<dbReference type="STRING" id="1447883.A0A2B7Y947"/>
<dbReference type="EMBL" id="PDNA01000063">
    <property type="protein sequence ID" value="PGH17581.1"/>
    <property type="molecule type" value="Genomic_DNA"/>
</dbReference>
<evidence type="ECO:0008006" key="4">
    <source>
        <dbReference type="Google" id="ProtNLM"/>
    </source>
</evidence>
<dbReference type="GO" id="GO:0005743">
    <property type="term" value="C:mitochondrial inner membrane"/>
    <property type="evidence" value="ECO:0007669"/>
    <property type="project" value="TreeGrafter"/>
</dbReference>
<keyword evidence="1" id="KW-0812">Transmembrane</keyword>
<keyword evidence="1" id="KW-1133">Transmembrane helix</keyword>
<keyword evidence="3" id="KW-1185">Reference proteome</keyword>
<organism evidence="2 3">
    <name type="scientific">Polytolypa hystricis (strain UAMH7299)</name>
    <dbReference type="NCBI Taxonomy" id="1447883"/>
    <lineage>
        <taxon>Eukaryota</taxon>
        <taxon>Fungi</taxon>
        <taxon>Dikarya</taxon>
        <taxon>Ascomycota</taxon>
        <taxon>Pezizomycotina</taxon>
        <taxon>Eurotiomycetes</taxon>
        <taxon>Eurotiomycetidae</taxon>
        <taxon>Onygenales</taxon>
        <taxon>Onygenales incertae sedis</taxon>
        <taxon>Polytolypa</taxon>
    </lineage>
</organism>
<sequence length="273" mass="31245">MRLFMVPITSKRTLIYCKRIDGHLTKQVSYIDRLTNKASETWAKFEEVESGWKKSLVVYGHRALQRIPYEEWGLKSVPPLGVRREAEELSAHTPVDLIYPANVIKSSRVLDSLRQLATERQDLHRKKMLGSLAAAPLTAPVALIPLIPNIPFFYLLYRGWSHWRALNGSKHLEFLLEKNLVNPIALPELEHLYSKNMNSAQSSSSQPLDYKNEKNSFEVTSHEEDPDDRILLKEYDGKQLAEILGAPELAAEVERAVGQVKHRLKEKRGVKSR</sequence>
<keyword evidence="1" id="KW-0472">Membrane</keyword>
<dbReference type="Pfam" id="PF10173">
    <property type="entry name" value="Mit_KHE1"/>
    <property type="match status" value="1"/>
</dbReference>
<dbReference type="InterPro" id="IPR018786">
    <property type="entry name" value="Mit_KHE1"/>
</dbReference>